<evidence type="ECO:0000313" key="1">
    <source>
        <dbReference type="EMBL" id="KAJ8001154.1"/>
    </source>
</evidence>
<dbReference type="EMBL" id="CM055742">
    <property type="protein sequence ID" value="KAJ8001154.1"/>
    <property type="molecule type" value="Genomic_DNA"/>
</dbReference>
<proteinExistence type="predicted"/>
<accession>A0ACC2GBU8</accession>
<comment type="caution">
    <text evidence="1">The sequence shown here is derived from an EMBL/GenBank/DDBJ whole genome shotgun (WGS) entry which is preliminary data.</text>
</comment>
<dbReference type="Proteomes" id="UP001157502">
    <property type="component" value="Chromosome 15"/>
</dbReference>
<protein>
    <submittedName>
        <fullName evidence="1">Uncharacterized protein</fullName>
    </submittedName>
</protein>
<keyword evidence="2" id="KW-1185">Reference proteome</keyword>
<evidence type="ECO:0000313" key="2">
    <source>
        <dbReference type="Proteomes" id="UP001157502"/>
    </source>
</evidence>
<gene>
    <name evidence="1" type="ORF">DPEC_G00188290</name>
</gene>
<sequence length="103" mass="11713">MWVFPRCSCSLAAAIWGWAALRYFGDQAVCDRSDHHRTPAPRYHSGQRVWLSTHDLPLQVESLQLSSRFIGLFSISMVNSSNTACLHLPRTLRVHPTVHVSRN</sequence>
<name>A0ACC2GBU8_DALPE</name>
<reference evidence="1" key="1">
    <citation type="submission" date="2021-05" db="EMBL/GenBank/DDBJ databases">
        <authorList>
            <person name="Pan Q."/>
            <person name="Jouanno E."/>
            <person name="Zahm M."/>
            <person name="Klopp C."/>
            <person name="Cabau C."/>
            <person name="Louis A."/>
            <person name="Berthelot C."/>
            <person name="Parey E."/>
            <person name="Roest Crollius H."/>
            <person name="Montfort J."/>
            <person name="Robinson-Rechavi M."/>
            <person name="Bouchez O."/>
            <person name="Lampietro C."/>
            <person name="Lopez Roques C."/>
            <person name="Donnadieu C."/>
            <person name="Postlethwait J."/>
            <person name="Bobe J."/>
            <person name="Dillon D."/>
            <person name="Chandos A."/>
            <person name="von Hippel F."/>
            <person name="Guiguen Y."/>
        </authorList>
    </citation>
    <scope>NUCLEOTIDE SEQUENCE</scope>
    <source>
        <strain evidence="1">YG-Jan2019</strain>
    </source>
</reference>
<organism evidence="1 2">
    <name type="scientific">Dallia pectoralis</name>
    <name type="common">Alaska blackfish</name>
    <dbReference type="NCBI Taxonomy" id="75939"/>
    <lineage>
        <taxon>Eukaryota</taxon>
        <taxon>Metazoa</taxon>
        <taxon>Chordata</taxon>
        <taxon>Craniata</taxon>
        <taxon>Vertebrata</taxon>
        <taxon>Euteleostomi</taxon>
        <taxon>Actinopterygii</taxon>
        <taxon>Neopterygii</taxon>
        <taxon>Teleostei</taxon>
        <taxon>Protacanthopterygii</taxon>
        <taxon>Esociformes</taxon>
        <taxon>Umbridae</taxon>
        <taxon>Dallia</taxon>
    </lineage>
</organism>